<organism evidence="5 6">
    <name type="scientific">Elysia chlorotica</name>
    <name type="common">Eastern emerald elysia</name>
    <name type="synonym">Sea slug</name>
    <dbReference type="NCBI Taxonomy" id="188477"/>
    <lineage>
        <taxon>Eukaryota</taxon>
        <taxon>Metazoa</taxon>
        <taxon>Spiralia</taxon>
        <taxon>Lophotrochozoa</taxon>
        <taxon>Mollusca</taxon>
        <taxon>Gastropoda</taxon>
        <taxon>Heterobranchia</taxon>
        <taxon>Euthyneura</taxon>
        <taxon>Panpulmonata</taxon>
        <taxon>Sacoglossa</taxon>
        <taxon>Placobranchoidea</taxon>
        <taxon>Plakobranchidae</taxon>
        <taxon>Elysia</taxon>
    </lineage>
</organism>
<feature type="domain" description="EF-hand" evidence="4">
    <location>
        <begin position="100"/>
        <end position="135"/>
    </location>
</feature>
<evidence type="ECO:0000256" key="2">
    <source>
        <dbReference type="ARBA" id="ARBA00022737"/>
    </source>
</evidence>
<dbReference type="InterPro" id="IPR028846">
    <property type="entry name" value="Recoverin"/>
</dbReference>
<dbReference type="PANTHER" id="PTHR23055:SF190">
    <property type="entry name" value="AT17667P-RELATED"/>
    <property type="match status" value="1"/>
</dbReference>
<keyword evidence="1" id="KW-0479">Metal-binding</keyword>
<evidence type="ECO:0000256" key="1">
    <source>
        <dbReference type="ARBA" id="ARBA00022723"/>
    </source>
</evidence>
<dbReference type="Proteomes" id="UP000271974">
    <property type="component" value="Unassembled WGS sequence"/>
</dbReference>
<dbReference type="SMART" id="SM00054">
    <property type="entry name" value="EFh"/>
    <property type="match status" value="2"/>
</dbReference>
<dbReference type="GO" id="GO:0005509">
    <property type="term" value="F:calcium ion binding"/>
    <property type="evidence" value="ECO:0007669"/>
    <property type="project" value="InterPro"/>
</dbReference>
<evidence type="ECO:0000259" key="4">
    <source>
        <dbReference type="PROSITE" id="PS50222"/>
    </source>
</evidence>
<keyword evidence="3" id="KW-0106">Calcium</keyword>
<proteinExistence type="predicted"/>
<keyword evidence="6" id="KW-1185">Reference proteome</keyword>
<accession>A0A3S1BC14</accession>
<dbReference type="CDD" id="cd00051">
    <property type="entry name" value="EFh"/>
    <property type="match status" value="1"/>
</dbReference>
<gene>
    <name evidence="5" type="ORF">EGW08_011728</name>
</gene>
<dbReference type="SUPFAM" id="SSF47473">
    <property type="entry name" value="EF-hand"/>
    <property type="match status" value="1"/>
</dbReference>
<dbReference type="Gene3D" id="1.10.238.10">
    <property type="entry name" value="EF-hand"/>
    <property type="match status" value="1"/>
</dbReference>
<dbReference type="STRING" id="188477.A0A3S1BC14"/>
<dbReference type="PROSITE" id="PS50222">
    <property type="entry name" value="EF_HAND_2"/>
    <property type="match status" value="2"/>
</dbReference>
<dbReference type="AlphaFoldDB" id="A0A3S1BC14"/>
<dbReference type="InterPro" id="IPR018247">
    <property type="entry name" value="EF_Hand_1_Ca_BS"/>
</dbReference>
<dbReference type="EMBL" id="RQTK01000387">
    <property type="protein sequence ID" value="RUS80507.1"/>
    <property type="molecule type" value="Genomic_DNA"/>
</dbReference>
<sequence length="196" mass="22632">MATFDELRKRTKQMSERVAKATDVDEGTVMNVIMYAKNLTPAHRTDVIDKIVFISQLVTRFGMTSMFLIDLIFESVKVKGCSYTKLEDYVRMICVYLTRNVSVKVDYVFKVYDIQRDGYLDIKEIHTLLMSSVIFAYEDQESDDQIKELIDLVMASTDKNNDGIITLDEFRDYVNKDIMCLELLGPVLPLDHIIIS</sequence>
<dbReference type="OrthoDB" id="426654at2759"/>
<name>A0A3S1BC14_ELYCH</name>
<feature type="domain" description="EF-hand" evidence="4">
    <location>
        <begin position="145"/>
        <end position="180"/>
    </location>
</feature>
<dbReference type="InterPro" id="IPR002048">
    <property type="entry name" value="EF_hand_dom"/>
</dbReference>
<dbReference type="PROSITE" id="PS00018">
    <property type="entry name" value="EF_HAND_1"/>
    <property type="match status" value="1"/>
</dbReference>
<protein>
    <recommendedName>
        <fullName evidence="4">EF-hand domain-containing protein</fullName>
    </recommendedName>
</protein>
<evidence type="ECO:0000313" key="5">
    <source>
        <dbReference type="EMBL" id="RUS80507.1"/>
    </source>
</evidence>
<dbReference type="PANTHER" id="PTHR23055">
    <property type="entry name" value="CALCIUM BINDING PROTEINS"/>
    <property type="match status" value="1"/>
</dbReference>
<comment type="caution">
    <text evidence="5">The sequence shown here is derived from an EMBL/GenBank/DDBJ whole genome shotgun (WGS) entry which is preliminary data.</text>
</comment>
<dbReference type="Pfam" id="PF13499">
    <property type="entry name" value="EF-hand_7"/>
    <property type="match status" value="1"/>
</dbReference>
<evidence type="ECO:0000256" key="3">
    <source>
        <dbReference type="ARBA" id="ARBA00022837"/>
    </source>
</evidence>
<reference evidence="5 6" key="1">
    <citation type="submission" date="2019-01" db="EMBL/GenBank/DDBJ databases">
        <title>A draft genome assembly of the solar-powered sea slug Elysia chlorotica.</title>
        <authorList>
            <person name="Cai H."/>
            <person name="Li Q."/>
            <person name="Fang X."/>
            <person name="Li J."/>
            <person name="Curtis N.E."/>
            <person name="Altenburger A."/>
            <person name="Shibata T."/>
            <person name="Feng M."/>
            <person name="Maeda T."/>
            <person name="Schwartz J.A."/>
            <person name="Shigenobu S."/>
            <person name="Lundholm N."/>
            <person name="Nishiyama T."/>
            <person name="Yang H."/>
            <person name="Hasebe M."/>
            <person name="Li S."/>
            <person name="Pierce S.K."/>
            <person name="Wang J."/>
        </authorList>
    </citation>
    <scope>NUCLEOTIDE SEQUENCE [LARGE SCALE GENOMIC DNA]</scope>
    <source>
        <strain evidence="5">EC2010</strain>
        <tissue evidence="5">Whole organism of an adult</tissue>
    </source>
</reference>
<dbReference type="InterPro" id="IPR011992">
    <property type="entry name" value="EF-hand-dom_pair"/>
</dbReference>
<evidence type="ECO:0000313" key="6">
    <source>
        <dbReference type="Proteomes" id="UP000271974"/>
    </source>
</evidence>
<keyword evidence="2" id="KW-0677">Repeat</keyword>